<organism evidence="2 3">
    <name type="scientific">Protopolystoma xenopodis</name>
    <dbReference type="NCBI Taxonomy" id="117903"/>
    <lineage>
        <taxon>Eukaryota</taxon>
        <taxon>Metazoa</taxon>
        <taxon>Spiralia</taxon>
        <taxon>Lophotrochozoa</taxon>
        <taxon>Platyhelminthes</taxon>
        <taxon>Monogenea</taxon>
        <taxon>Polyopisthocotylea</taxon>
        <taxon>Polystomatidea</taxon>
        <taxon>Polystomatidae</taxon>
        <taxon>Protopolystoma</taxon>
    </lineage>
</organism>
<dbReference type="Proteomes" id="UP000784294">
    <property type="component" value="Unassembled WGS sequence"/>
</dbReference>
<proteinExistence type="predicted"/>
<comment type="caution">
    <text evidence="2">The sequence shown here is derived from an EMBL/GenBank/DDBJ whole genome shotgun (WGS) entry which is preliminary data.</text>
</comment>
<evidence type="ECO:0000256" key="1">
    <source>
        <dbReference type="SAM" id="Phobius"/>
    </source>
</evidence>
<reference evidence="2" key="1">
    <citation type="submission" date="2018-11" db="EMBL/GenBank/DDBJ databases">
        <authorList>
            <consortium name="Pathogen Informatics"/>
        </authorList>
    </citation>
    <scope>NUCLEOTIDE SEQUENCE</scope>
</reference>
<keyword evidence="3" id="KW-1185">Reference proteome</keyword>
<evidence type="ECO:0000313" key="3">
    <source>
        <dbReference type="Proteomes" id="UP000784294"/>
    </source>
</evidence>
<protein>
    <submittedName>
        <fullName evidence="2">Uncharacterized protein</fullName>
    </submittedName>
</protein>
<accession>A0A3S5B1K3</accession>
<name>A0A3S5B1K3_9PLAT</name>
<dbReference type="EMBL" id="CAAALY010279390">
    <property type="protein sequence ID" value="VEL43184.1"/>
    <property type="molecule type" value="Genomic_DNA"/>
</dbReference>
<evidence type="ECO:0000313" key="2">
    <source>
        <dbReference type="EMBL" id="VEL43184.1"/>
    </source>
</evidence>
<feature type="transmembrane region" description="Helical" evidence="1">
    <location>
        <begin position="68"/>
        <end position="89"/>
    </location>
</feature>
<sequence length="90" mass="9899">MLRHDANKEWTSSAPTLNWFASHPSSLPPLLPCLRRSLASAQLCTGVLLISVAMAQECKQSQTLCKQPITMATMIVLIFQCAIVGTIWLD</sequence>
<gene>
    <name evidence="2" type="ORF">PXEA_LOCUS36624</name>
</gene>
<keyword evidence="1" id="KW-0472">Membrane</keyword>
<keyword evidence="1" id="KW-0812">Transmembrane</keyword>
<dbReference type="AlphaFoldDB" id="A0A3S5B1K3"/>
<keyword evidence="1" id="KW-1133">Transmembrane helix</keyword>